<dbReference type="NCBIfam" id="TIGR02209">
    <property type="entry name" value="ftsL_broad"/>
    <property type="match status" value="1"/>
</dbReference>
<keyword evidence="6 8" id="KW-0472">Membrane</keyword>
<proteinExistence type="inferred from homology"/>
<evidence type="ECO:0000313" key="11">
    <source>
        <dbReference type="Proteomes" id="UP000198816"/>
    </source>
</evidence>
<dbReference type="Pfam" id="PF04999">
    <property type="entry name" value="FtsL"/>
    <property type="match status" value="1"/>
</dbReference>
<dbReference type="GO" id="GO:0043093">
    <property type="term" value="P:FtsZ-dependent cytokinesis"/>
    <property type="evidence" value="ECO:0007669"/>
    <property type="project" value="UniProtKB-UniRule"/>
</dbReference>
<comment type="function">
    <text evidence="8">Essential cell division protein. May link together the upstream cell division proteins, which are predominantly cytoplasmic, with the downstream cell division proteins, which are predominantly periplasmic.</text>
</comment>
<evidence type="ECO:0000256" key="7">
    <source>
        <dbReference type="ARBA" id="ARBA00023306"/>
    </source>
</evidence>
<keyword evidence="5 8" id="KW-1133">Transmembrane helix</keyword>
<evidence type="ECO:0000256" key="2">
    <source>
        <dbReference type="ARBA" id="ARBA00022475"/>
    </source>
</evidence>
<dbReference type="PANTHER" id="PTHR37479">
    <property type="entry name" value="CELL DIVISION PROTEIN FTSL"/>
    <property type="match status" value="1"/>
</dbReference>
<dbReference type="RefSeq" id="WP_093033467.1">
    <property type="nucleotide sequence ID" value="NZ_FNNZ01000013.1"/>
</dbReference>
<dbReference type="GO" id="GO:0005886">
    <property type="term" value="C:plasma membrane"/>
    <property type="evidence" value="ECO:0007669"/>
    <property type="project" value="UniProtKB-SubCell"/>
</dbReference>
<keyword evidence="2 8" id="KW-1003">Cell membrane</keyword>
<evidence type="ECO:0000256" key="8">
    <source>
        <dbReference type="HAMAP-Rule" id="MF_00910"/>
    </source>
</evidence>
<dbReference type="GO" id="GO:0032153">
    <property type="term" value="C:cell division site"/>
    <property type="evidence" value="ECO:0007669"/>
    <property type="project" value="UniProtKB-UniRule"/>
</dbReference>
<organism evidence="10 11">
    <name type="scientific">Thiocapsa roseopersicina</name>
    <dbReference type="NCBI Taxonomy" id="1058"/>
    <lineage>
        <taxon>Bacteria</taxon>
        <taxon>Pseudomonadati</taxon>
        <taxon>Pseudomonadota</taxon>
        <taxon>Gammaproteobacteria</taxon>
        <taxon>Chromatiales</taxon>
        <taxon>Chromatiaceae</taxon>
        <taxon>Thiocapsa</taxon>
    </lineage>
</organism>
<evidence type="ECO:0000256" key="6">
    <source>
        <dbReference type="ARBA" id="ARBA00023136"/>
    </source>
</evidence>
<keyword evidence="3 8" id="KW-0132">Cell division</keyword>
<reference evidence="11" key="1">
    <citation type="submission" date="2016-10" db="EMBL/GenBank/DDBJ databases">
        <authorList>
            <person name="Varghese N."/>
            <person name="Submissions S."/>
        </authorList>
    </citation>
    <scope>NUCLEOTIDE SEQUENCE [LARGE SCALE GENOMIC DNA]</scope>
    <source>
        <strain evidence="11">DSM 217</strain>
    </source>
</reference>
<evidence type="ECO:0000256" key="5">
    <source>
        <dbReference type="ARBA" id="ARBA00022989"/>
    </source>
</evidence>
<keyword evidence="8" id="KW-0997">Cell inner membrane</keyword>
<keyword evidence="11" id="KW-1185">Reference proteome</keyword>
<keyword evidence="4 8" id="KW-0812">Transmembrane</keyword>
<dbReference type="EMBL" id="FNNZ01000013">
    <property type="protein sequence ID" value="SDX07031.1"/>
    <property type="molecule type" value="Genomic_DNA"/>
</dbReference>
<comment type="subcellular location">
    <subcellularLocation>
        <location evidence="8">Cell inner membrane</location>
        <topology evidence="8">Single-pass type II membrane protein</topology>
    </subcellularLocation>
    <subcellularLocation>
        <location evidence="1">Cell membrane</location>
        <topology evidence="1">Single-pass type II membrane protein</topology>
    </subcellularLocation>
    <text evidence="8">Localizes to the division septum where it forms a ring structure.</text>
</comment>
<gene>
    <name evidence="8" type="primary">ftsL</name>
    <name evidence="10" type="ORF">SAMN05421783_113117</name>
</gene>
<dbReference type="PANTHER" id="PTHR37479:SF1">
    <property type="entry name" value="CELL DIVISION PROTEIN FTSL"/>
    <property type="match status" value="1"/>
</dbReference>
<comment type="similarity">
    <text evidence="8">Belongs to the FtsL family.</text>
</comment>
<dbReference type="HAMAP" id="MF_00910">
    <property type="entry name" value="FtsL"/>
    <property type="match status" value="1"/>
</dbReference>
<dbReference type="InterPro" id="IPR011922">
    <property type="entry name" value="Cell_div_FtsL"/>
</dbReference>
<dbReference type="Proteomes" id="UP000198816">
    <property type="component" value="Unassembled WGS sequence"/>
</dbReference>
<evidence type="ECO:0000256" key="1">
    <source>
        <dbReference type="ARBA" id="ARBA00004401"/>
    </source>
</evidence>
<accession>A0A1H2YPY7</accession>
<comment type="subunit">
    <text evidence="8">Part of a complex composed of FtsB, FtsL and FtsQ.</text>
</comment>
<evidence type="ECO:0000256" key="3">
    <source>
        <dbReference type="ARBA" id="ARBA00022618"/>
    </source>
</evidence>
<sequence>MSARPLWILVGLALAVTLSAIAVVYTKYQTRIHFGHLQELRAQRDAVDVEWNRLRLEEAALSTHVRVERKARDQLGMFNPRFEDVLMIEEVGRVYP</sequence>
<name>A0A1H2YPY7_THIRO</name>
<dbReference type="STRING" id="1058.SAMN05421783_113117"/>
<dbReference type="AlphaFoldDB" id="A0A1H2YPY7"/>
<protein>
    <recommendedName>
        <fullName evidence="8 9">Cell division protein FtsL</fullName>
    </recommendedName>
</protein>
<dbReference type="OrthoDB" id="5298556at2"/>
<evidence type="ECO:0000256" key="4">
    <source>
        <dbReference type="ARBA" id="ARBA00022692"/>
    </source>
</evidence>
<keyword evidence="7 8" id="KW-0131">Cell cycle</keyword>
<evidence type="ECO:0000313" key="10">
    <source>
        <dbReference type="EMBL" id="SDX07031.1"/>
    </source>
</evidence>
<evidence type="ECO:0000256" key="9">
    <source>
        <dbReference type="NCBIfam" id="TIGR02209"/>
    </source>
</evidence>